<dbReference type="Pfam" id="PF04654">
    <property type="entry name" value="DUF599"/>
    <property type="match status" value="1"/>
</dbReference>
<dbReference type="Proteomes" id="UP001443914">
    <property type="component" value="Unassembled WGS sequence"/>
</dbReference>
<protein>
    <submittedName>
        <fullName evidence="2">Uncharacterized protein</fullName>
    </submittedName>
</protein>
<sequence>MIIKWEKEYLDLILVPSGLLIMFGYHIRLLYKYLRFPQSTVLGFENHCKIAWVKSIMQIDAVSRGSTFSVISTTISAATFMASISLALASFIGTWIGNPSNNQLVSKIIYGDTKPSLTPIKYICTLLCFVIAFASFIQCARLYVHVNFLLSMPNTEVPEYCVMDALINAANFWQLGLRSIYFAINLMMWMFGPIPMFVTSVGTVSFLHVLDVNKKPLHSFKRTAVVKGTGVAELVTR</sequence>
<feature type="transmembrane region" description="Helical" evidence="1">
    <location>
        <begin position="119"/>
        <end position="144"/>
    </location>
</feature>
<feature type="transmembrane region" description="Helical" evidence="1">
    <location>
        <begin position="12"/>
        <end position="31"/>
    </location>
</feature>
<organism evidence="2 3">
    <name type="scientific">Saponaria officinalis</name>
    <name type="common">Common soapwort</name>
    <name type="synonym">Lychnis saponaria</name>
    <dbReference type="NCBI Taxonomy" id="3572"/>
    <lineage>
        <taxon>Eukaryota</taxon>
        <taxon>Viridiplantae</taxon>
        <taxon>Streptophyta</taxon>
        <taxon>Embryophyta</taxon>
        <taxon>Tracheophyta</taxon>
        <taxon>Spermatophyta</taxon>
        <taxon>Magnoliopsida</taxon>
        <taxon>eudicotyledons</taxon>
        <taxon>Gunneridae</taxon>
        <taxon>Pentapetalae</taxon>
        <taxon>Caryophyllales</taxon>
        <taxon>Caryophyllaceae</taxon>
        <taxon>Caryophylleae</taxon>
        <taxon>Saponaria</taxon>
    </lineage>
</organism>
<dbReference type="PANTHER" id="PTHR31168:SF30">
    <property type="entry name" value="DUF599 DOMAIN-CONTAINING PROTEIN"/>
    <property type="match status" value="1"/>
</dbReference>
<name>A0AAW1HEM9_SAPOF</name>
<dbReference type="InterPro" id="IPR006747">
    <property type="entry name" value="DUF599"/>
</dbReference>
<proteinExistence type="predicted"/>
<dbReference type="EMBL" id="JBDFQZ010000012">
    <property type="protein sequence ID" value="KAK9674474.1"/>
    <property type="molecule type" value="Genomic_DNA"/>
</dbReference>
<keyword evidence="1" id="KW-1133">Transmembrane helix</keyword>
<dbReference type="PANTHER" id="PTHR31168">
    <property type="entry name" value="OS02G0292800 PROTEIN"/>
    <property type="match status" value="1"/>
</dbReference>
<reference evidence="2" key="1">
    <citation type="submission" date="2024-03" db="EMBL/GenBank/DDBJ databases">
        <title>WGS assembly of Saponaria officinalis var. Norfolk2.</title>
        <authorList>
            <person name="Jenkins J."/>
            <person name="Shu S."/>
            <person name="Grimwood J."/>
            <person name="Barry K."/>
            <person name="Goodstein D."/>
            <person name="Schmutz J."/>
            <person name="Leebens-Mack J."/>
            <person name="Osbourn A."/>
        </authorList>
    </citation>
    <scope>NUCLEOTIDE SEQUENCE [LARGE SCALE GENOMIC DNA]</scope>
    <source>
        <strain evidence="2">JIC</strain>
    </source>
</reference>
<accession>A0AAW1HEM9</accession>
<keyword evidence="3" id="KW-1185">Reference proteome</keyword>
<evidence type="ECO:0000256" key="1">
    <source>
        <dbReference type="SAM" id="Phobius"/>
    </source>
</evidence>
<feature type="transmembrane region" description="Helical" evidence="1">
    <location>
        <begin position="75"/>
        <end position="98"/>
    </location>
</feature>
<feature type="transmembrane region" description="Helical" evidence="1">
    <location>
        <begin position="180"/>
        <end position="210"/>
    </location>
</feature>
<evidence type="ECO:0000313" key="2">
    <source>
        <dbReference type="EMBL" id="KAK9674474.1"/>
    </source>
</evidence>
<dbReference type="AlphaFoldDB" id="A0AAW1HEM9"/>
<evidence type="ECO:0000313" key="3">
    <source>
        <dbReference type="Proteomes" id="UP001443914"/>
    </source>
</evidence>
<keyword evidence="1" id="KW-0472">Membrane</keyword>
<keyword evidence="1" id="KW-0812">Transmembrane</keyword>
<gene>
    <name evidence="2" type="ORF">RND81_12G235000</name>
</gene>
<comment type="caution">
    <text evidence="2">The sequence shown here is derived from an EMBL/GenBank/DDBJ whole genome shotgun (WGS) entry which is preliminary data.</text>
</comment>